<evidence type="ECO:0000313" key="3">
    <source>
        <dbReference type="EMBL" id="SQD92749.1"/>
    </source>
</evidence>
<dbReference type="InterPro" id="IPR023801">
    <property type="entry name" value="His_deacetylse_dom"/>
</dbReference>
<proteinExistence type="inferred from homology"/>
<dbReference type="CDD" id="cd09992">
    <property type="entry name" value="HDAC_classII"/>
    <property type="match status" value="1"/>
</dbReference>
<dbReference type="Gene3D" id="3.40.800.20">
    <property type="entry name" value="Histone deacetylase domain"/>
    <property type="match status" value="1"/>
</dbReference>
<dbReference type="PANTHER" id="PTHR10625">
    <property type="entry name" value="HISTONE DEACETYLASE HDAC1-RELATED"/>
    <property type="match status" value="1"/>
</dbReference>
<dbReference type="RefSeq" id="WP_122030932.1">
    <property type="nucleotide sequence ID" value="NZ_LS483254.1"/>
</dbReference>
<dbReference type="SUPFAM" id="SSF52768">
    <property type="entry name" value="Arginase/deacetylase"/>
    <property type="match status" value="1"/>
</dbReference>
<protein>
    <submittedName>
        <fullName evidence="3">Histone deacetylase superfamily protein</fullName>
    </submittedName>
</protein>
<dbReference type="InterPro" id="IPR037138">
    <property type="entry name" value="His_deacetylse_dom_sf"/>
</dbReference>
<dbReference type="Pfam" id="PF00850">
    <property type="entry name" value="Hist_deacetyl"/>
    <property type="match status" value="1"/>
</dbReference>
<gene>
    <name evidence="3" type="ORF">BARAN1_0725</name>
</gene>
<dbReference type="KEGG" id="bana:BARAN1_0725"/>
<keyword evidence="4" id="KW-1185">Reference proteome</keyword>
<accession>A0A2X3L0M8</accession>
<organism evidence="3 4">
    <name type="scientific">Candidatus Bipolaricaulis anaerobius</name>
    <dbReference type="NCBI Taxonomy" id="2026885"/>
    <lineage>
        <taxon>Bacteria</taxon>
        <taxon>Candidatus Bipolaricaulota</taxon>
        <taxon>Candidatus Bipolaricaulia</taxon>
        <taxon>Candidatus Bipolaricaulales</taxon>
        <taxon>Candidatus Bipolaricaulaceae</taxon>
        <taxon>Candidatus Bipolaricaulis</taxon>
    </lineage>
</organism>
<reference evidence="4" key="1">
    <citation type="submission" date="2018-05" db="EMBL/GenBank/DDBJ databases">
        <authorList>
            <person name="Hao L."/>
        </authorList>
    </citation>
    <scope>NUCLEOTIDE SEQUENCE [LARGE SCALE GENOMIC DNA]</scope>
</reference>
<evidence type="ECO:0000256" key="1">
    <source>
        <dbReference type="ARBA" id="ARBA00005947"/>
    </source>
</evidence>
<evidence type="ECO:0000259" key="2">
    <source>
        <dbReference type="Pfam" id="PF00850"/>
    </source>
</evidence>
<dbReference type="InterPro" id="IPR023696">
    <property type="entry name" value="Ureohydrolase_dom_sf"/>
</dbReference>
<dbReference type="PRINTS" id="PR01270">
    <property type="entry name" value="HDASUPER"/>
</dbReference>
<comment type="similarity">
    <text evidence="1">Belongs to the histone deacetylase family.</text>
</comment>
<dbReference type="Proteomes" id="UP000249818">
    <property type="component" value="Chromosome BARAN1"/>
</dbReference>
<dbReference type="AlphaFoldDB" id="A0A2X3L0M8"/>
<sequence>MDVIFSERCLEYHAVGHPEGPARVRMLQHYLARLGYPFVEPTPATDEDLLSVHTPDHVRRVESGDFHDPDCPHYPNIGFYARLAVGGALLAELRRGFSILRPPGHHAGPSFLGGFCYYNNLAIAVRRSGKRTLIVDIDGHHGNGTEAVFYGDPRVTYISLHRIYNYPGTGHASRGNCLNYPLPPRCGKALYVETLERALHEAGSGFEELAISAGFDTYREDPLASLGLDVEAFYDVGYVLGDLKLPAFCVLEGGYIPEIMGPAADALLHGLHDGGSPPPYPSG</sequence>
<evidence type="ECO:0000313" key="4">
    <source>
        <dbReference type="Proteomes" id="UP000249818"/>
    </source>
</evidence>
<dbReference type="EMBL" id="LS483254">
    <property type="protein sequence ID" value="SQD92749.1"/>
    <property type="molecule type" value="Genomic_DNA"/>
</dbReference>
<name>A0A2X3L0M8_9BACT</name>
<feature type="domain" description="Histone deacetylase" evidence="2">
    <location>
        <begin position="17"/>
        <end position="269"/>
    </location>
</feature>
<dbReference type="GO" id="GO:0040029">
    <property type="term" value="P:epigenetic regulation of gene expression"/>
    <property type="evidence" value="ECO:0007669"/>
    <property type="project" value="TreeGrafter"/>
</dbReference>
<dbReference type="GO" id="GO:0004407">
    <property type="term" value="F:histone deacetylase activity"/>
    <property type="evidence" value="ECO:0007669"/>
    <property type="project" value="TreeGrafter"/>
</dbReference>
<dbReference type="OrthoDB" id="9808367at2"/>
<dbReference type="InterPro" id="IPR000286">
    <property type="entry name" value="HDACs"/>
</dbReference>